<gene>
    <name evidence="3" type="ORF">ABT276_12745</name>
</gene>
<dbReference type="Pfam" id="PF01370">
    <property type="entry name" value="Epimerase"/>
    <property type="match status" value="1"/>
</dbReference>
<sequence>MNILVTGGAGFIGANLCRELVSRPNTGKVIALDDLSTGSAANLAGTDVELVEGSILDSGLLDSVVPAMDAVVHLAARPSVPRSLADPVASHHVNATGTVTVLEACRRAGVHVVAASSSSVYGATAVLPKHEDLATRPLSPYAASKLATEAYVLAYGASFGLPTLAFRFFNVYGPLQPAGHAYAAVVPAFIDAMLRGTPVRIFGDGLQSRDFTYVGTVVRVLADAVMRKVSCDRPVNLAFGTRVSVLDLARELMDITGLPADIRHEQPRAGDVRDSQAADGLLRELFPGIAQVPLEEGLAKTVTWFRTLPDYATRGAERQPGRPVPVDVA</sequence>
<keyword evidence="4" id="KW-1185">Reference proteome</keyword>
<reference evidence="3 4" key="1">
    <citation type="submission" date="2024-06" db="EMBL/GenBank/DDBJ databases">
        <title>The Natural Products Discovery Center: Release of the First 8490 Sequenced Strains for Exploring Actinobacteria Biosynthetic Diversity.</title>
        <authorList>
            <person name="Kalkreuter E."/>
            <person name="Kautsar S.A."/>
            <person name="Yang D."/>
            <person name="Bader C.D."/>
            <person name="Teijaro C.N."/>
            <person name="Fluegel L."/>
            <person name="Davis C.M."/>
            <person name="Simpson J.R."/>
            <person name="Lauterbach L."/>
            <person name="Steele A.D."/>
            <person name="Gui C."/>
            <person name="Meng S."/>
            <person name="Li G."/>
            <person name="Viehrig K."/>
            <person name="Ye F."/>
            <person name="Su P."/>
            <person name="Kiefer A.F."/>
            <person name="Nichols A."/>
            <person name="Cepeda A.J."/>
            <person name="Yan W."/>
            <person name="Fan B."/>
            <person name="Jiang Y."/>
            <person name="Adhikari A."/>
            <person name="Zheng C.-J."/>
            <person name="Schuster L."/>
            <person name="Cowan T.M."/>
            <person name="Smanski M.J."/>
            <person name="Chevrette M.G."/>
            <person name="De Carvalho L.P.S."/>
            <person name="Shen B."/>
        </authorList>
    </citation>
    <scope>NUCLEOTIDE SEQUENCE [LARGE SCALE GENOMIC DNA]</scope>
    <source>
        <strain evidence="3 4">NPDC000837</strain>
    </source>
</reference>
<dbReference type="InterPro" id="IPR001509">
    <property type="entry name" value="Epimerase_deHydtase"/>
</dbReference>
<evidence type="ECO:0000313" key="4">
    <source>
        <dbReference type="Proteomes" id="UP001445472"/>
    </source>
</evidence>
<dbReference type="Gene3D" id="3.90.25.10">
    <property type="entry name" value="UDP-galactose 4-epimerase, domain 1"/>
    <property type="match status" value="1"/>
</dbReference>
<evidence type="ECO:0000313" key="3">
    <source>
        <dbReference type="EMBL" id="MER6614220.1"/>
    </source>
</evidence>
<organism evidence="3 4">
    <name type="scientific">Streptomyces xantholiticus</name>
    <dbReference type="NCBI Taxonomy" id="68285"/>
    <lineage>
        <taxon>Bacteria</taxon>
        <taxon>Bacillati</taxon>
        <taxon>Actinomycetota</taxon>
        <taxon>Actinomycetes</taxon>
        <taxon>Kitasatosporales</taxon>
        <taxon>Streptomycetaceae</taxon>
        <taxon>Streptomyces</taxon>
    </lineage>
</organism>
<dbReference type="EMBL" id="JBEPBX010000009">
    <property type="protein sequence ID" value="MER6614220.1"/>
    <property type="molecule type" value="Genomic_DNA"/>
</dbReference>
<dbReference type="Proteomes" id="UP001445472">
    <property type="component" value="Unassembled WGS sequence"/>
</dbReference>
<evidence type="ECO:0000256" key="1">
    <source>
        <dbReference type="ARBA" id="ARBA00007637"/>
    </source>
</evidence>
<dbReference type="InterPro" id="IPR036291">
    <property type="entry name" value="NAD(P)-bd_dom_sf"/>
</dbReference>
<dbReference type="Gene3D" id="3.40.50.720">
    <property type="entry name" value="NAD(P)-binding Rossmann-like Domain"/>
    <property type="match status" value="1"/>
</dbReference>
<evidence type="ECO:0000259" key="2">
    <source>
        <dbReference type="Pfam" id="PF01370"/>
    </source>
</evidence>
<dbReference type="PANTHER" id="PTHR43000">
    <property type="entry name" value="DTDP-D-GLUCOSE 4,6-DEHYDRATASE-RELATED"/>
    <property type="match status" value="1"/>
</dbReference>
<comment type="similarity">
    <text evidence="1">Belongs to the NAD(P)-dependent epimerase/dehydratase family.</text>
</comment>
<protein>
    <submittedName>
        <fullName evidence="3">NAD-dependent epimerase/dehydratase family protein</fullName>
    </submittedName>
</protein>
<comment type="caution">
    <text evidence="3">The sequence shown here is derived from an EMBL/GenBank/DDBJ whole genome shotgun (WGS) entry which is preliminary data.</text>
</comment>
<feature type="domain" description="NAD-dependent epimerase/dehydratase" evidence="2">
    <location>
        <begin position="3"/>
        <end position="225"/>
    </location>
</feature>
<proteinExistence type="inferred from homology"/>
<accession>A0ABV1UTW0</accession>
<name>A0ABV1UTW0_9ACTN</name>
<dbReference type="SUPFAM" id="SSF51735">
    <property type="entry name" value="NAD(P)-binding Rossmann-fold domains"/>
    <property type="match status" value="1"/>
</dbReference>
<dbReference type="RefSeq" id="WP_351976112.1">
    <property type="nucleotide sequence ID" value="NZ_JBEPBX010000009.1"/>
</dbReference>